<protein>
    <recommendedName>
        <fullName evidence="2">Mitochondrial RNA binding complex 1 subunit domain-containing protein</fullName>
    </recommendedName>
</protein>
<feature type="compositionally biased region" description="Low complexity" evidence="1">
    <location>
        <begin position="1160"/>
        <end position="1169"/>
    </location>
</feature>
<feature type="compositionally biased region" description="Basic and acidic residues" evidence="1">
    <location>
        <begin position="1183"/>
        <end position="1194"/>
    </location>
</feature>
<dbReference type="EMBL" id="RHLD01000018">
    <property type="protein sequence ID" value="TPP51995.1"/>
    <property type="molecule type" value="Genomic_DNA"/>
</dbReference>
<feature type="region of interest" description="Disordered" evidence="1">
    <location>
        <begin position="178"/>
        <end position="233"/>
    </location>
</feature>
<feature type="region of interest" description="Disordered" evidence="1">
    <location>
        <begin position="1564"/>
        <end position="1607"/>
    </location>
</feature>
<feature type="compositionally biased region" description="Polar residues" evidence="1">
    <location>
        <begin position="215"/>
        <end position="226"/>
    </location>
</feature>
<feature type="region of interest" description="Disordered" evidence="1">
    <location>
        <begin position="1392"/>
        <end position="1418"/>
    </location>
</feature>
<feature type="region of interest" description="Disordered" evidence="1">
    <location>
        <begin position="815"/>
        <end position="871"/>
    </location>
</feature>
<feature type="compositionally biased region" description="Low complexity" evidence="1">
    <location>
        <begin position="1006"/>
        <end position="1019"/>
    </location>
</feature>
<name>A0A504XW09_LEIDO</name>
<proteinExistence type="predicted"/>
<feature type="region of interest" description="Disordered" evidence="1">
    <location>
        <begin position="1"/>
        <end position="54"/>
    </location>
</feature>
<sequence>MRSPTLQAQSSAAARHGERDRVLSPQREQGGPSTAHGAKDTDQNQVTSAATAVASAMQPSQLSLKETAMHRCTSALQHLQSIQRDEGLSGTHTWRETPSAAVVASATTAMQPLHSSAASVHHPTASIPSKARQGCSPSLARPSSAAANFRGTTNGSSVPHPALRSRAISAVQQQHLRTLPRHVSRARSSSSHSRPASAAQRKDFPQMMASGSAAARSQESATSVPSGNGCRLFGKSPMTAPPVATTAHIRAFSNKALYVRPRSASLTCTSLPAPQSAKPNRNSIQVLAVCHNGSPTAQAWRAGIANNSTVRGPESLSQSGQRHFLRAPRPHHVPTMGTREQAAVDYTSVKAAQRSRSCSTSMVQRQQPRQTSAGSSTQAGQTQPQGTRAGAAGSGTPGCQLDESGVADNDGGRHRCVDEHQASEELAMAVPFTPQAAAGVAGIEIGPAAGEWNLPRIQQRILAARLQAEVHQHFTSAVEILLSVQMSLDVDYQEASQGGGGREPASVFLLTPAQRAYYADLVGRELQYVTALWTAKLQSTESPTLAVTAPTVNRLRGTARYIAGSHAVPSEPTTATEAVGKEGTNVRFRRNSRAMARLMPSTEHRLASPTHVTDSTASSASCPNSSTPAHSAVAVSATSTCHPLPKTASRKRALVEFHQIPEMQTCAHRSRKPHVSATDDLNGDGSEASQLSSVLANTDSSKVGTPSPHTSSFSEHGISATGIRTNDPSIHAVSESSALNGTTEPAQPCGQRSPFGQRRGRQPIRRNPYLMDAVSTDSSVVNELSSVWDDEVLGSQLHGPFEDAVMQRVRCRSMQRKRSSINEPQTTAEARASSHSIPLGLASEGSDGRGTDHRGSLVADTSPECSSDSSGRRASILRACPHACQLSPSQLTASAAKCRAACDAVASAPTSGHETTAAALHKAKDAASPVSARAGSSHTLSSAALPVASNCSSLHTPKRHRPAHSAETDVDAAAPPSCRPTELGTTIQSPLRSASHMARDAHVGDSAPAPSTLSAAATSGEATAKTQPVGAGDANVAPASRASSSRPLPYVKDGEQYSELNVSDASSAVKRRQMAQQSALLPEKQQRGSASFSVIEAPGDVQLSSGTHTSSTHPLPRHRSSGGDGSIASSGVISVITTTISSTSGAADLPASTTERASITAAASSAGAQHGHHHTQHLQNGTLDRDRGYQEPRRFLSPPSSTRLLVARDEDGSRCPCLSPTQTPYAYEHKTVVCSDGHPCKRLILCKAERLSRRTRLHHTEAGFVVPSNSSQHGGNEPYTPRSLSPLSNLTPTHSQHTASTPVIVEADESSPRDSQAELQHQERTDTENAVNAHKPCTSLVATSAPLAAERLEEHLPLTMLATRSVETSPLQREADGERAAPVRVVVESVSMRNTSSADPERQEVGFNVSPEDESASQDDFSGAFIMEAVAGDGRDASAPGVFTTPGPGLQTAEGSWVSDERPQFVFSGDVAQLWLDEEGSLAGSYCNTYRVELQRAEAAALKWRGPPVCNLRALAAVGDDNVAGERHSAHGGRSVSSSAAAELSAAVPAEALHEARPAGGMLGGVTSTCTGPTGIHLVGPRELLKTRRRERQQKQPPQPKMLRQSSYHLPTSYGAVTAEAATKNCGRSCRADITAAQPFRSGSVKAETVRGDGARARSTVMHFSLPPDPVAQLPHRKVYGDDNFIMFRRAAAAAVAASHPVMAGATQPKRPETAREDKGFVAMLCTSMRRAHACVAHIRLTSLSTPYASVLLHKTPATSLISSSTTTVTAAAAASLQAYAMPRRWHPGSGAAGNGLTLPTTALTGHCDVISETLSKADELLQQKKAQEALGTGADILTAEGIDEMVEELKEITTSEVEVLVGQMRSPAVVQQAGMHELRRTLYYATSLKARDWIEPAQYTSLMRVLTVELLRRDSEGVLAPDDVLYVTTHMITANFYNRHLWNRMEKSLLLRNYDTIDMATIKALSTKLFKTRRGCAKETLDVRRKILSAMTRRVAVLANDFDLPSLLGILQCYTIHDMTPPPIQSLAVRATNHVSELTPQECATLSQVLRKFSLLRLEVCERLIERICTADELNQHMVHSALISIRTCYNRVSDSGRNALQAEPTRQKLRAMGEQVSCRLQEATFPTLNVILNILDIVVNLRIYVPKKSLQSLFTRALDMVKVVVEQEDDLIDPTTGKRVRPITMEQGRQLHALLLHYGSDLCPDLQTLLKQCFKDGLLPDEASI</sequence>
<evidence type="ECO:0000313" key="4">
    <source>
        <dbReference type="Proteomes" id="UP000318821"/>
    </source>
</evidence>
<accession>A0A504XW09</accession>
<organism evidence="3 4">
    <name type="scientific">Leishmania donovani</name>
    <dbReference type="NCBI Taxonomy" id="5661"/>
    <lineage>
        <taxon>Eukaryota</taxon>
        <taxon>Discoba</taxon>
        <taxon>Euglenozoa</taxon>
        <taxon>Kinetoplastea</taxon>
        <taxon>Metakinetoplastina</taxon>
        <taxon>Trypanosomatida</taxon>
        <taxon>Trypanosomatidae</taxon>
        <taxon>Leishmaniinae</taxon>
        <taxon>Leishmania</taxon>
    </lineage>
</organism>
<feature type="region of interest" description="Disordered" evidence="1">
    <location>
        <begin position="1262"/>
        <end position="1330"/>
    </location>
</feature>
<feature type="region of interest" description="Disordered" evidence="1">
    <location>
        <begin position="600"/>
        <end position="629"/>
    </location>
</feature>
<dbReference type="Proteomes" id="UP000318821">
    <property type="component" value="Unassembled WGS sequence"/>
</dbReference>
<feature type="compositionally biased region" description="Polar residues" evidence="1">
    <location>
        <begin position="1282"/>
        <end position="1301"/>
    </location>
</feature>
<feature type="compositionally biased region" description="Polar residues" evidence="1">
    <location>
        <begin position="821"/>
        <end position="836"/>
    </location>
</feature>
<evidence type="ECO:0000256" key="1">
    <source>
        <dbReference type="SAM" id="MobiDB-lite"/>
    </source>
</evidence>
<feature type="region of interest" description="Disordered" evidence="1">
    <location>
        <begin position="664"/>
        <end position="764"/>
    </location>
</feature>
<feature type="compositionally biased region" description="Low complexity" evidence="1">
    <location>
        <begin position="186"/>
        <end position="199"/>
    </location>
</feature>
<feature type="compositionally biased region" description="Polar residues" evidence="1">
    <location>
        <begin position="687"/>
        <end position="714"/>
    </location>
</feature>
<dbReference type="VEuPathDB" id="TriTrypDB:LdBPK_261120.1"/>
<dbReference type="Pfam" id="PF26179">
    <property type="entry name" value="RESC10"/>
    <property type="match status" value="1"/>
</dbReference>
<dbReference type="InterPro" id="IPR059087">
    <property type="entry name" value="RESC10"/>
</dbReference>
<evidence type="ECO:0000313" key="3">
    <source>
        <dbReference type="EMBL" id="TPP51995.1"/>
    </source>
</evidence>
<feature type="compositionally biased region" description="Polar residues" evidence="1">
    <location>
        <begin position="1"/>
        <end position="12"/>
    </location>
</feature>
<feature type="compositionally biased region" description="Low complexity" evidence="1">
    <location>
        <begin position="615"/>
        <end position="629"/>
    </location>
</feature>
<reference evidence="4" key="1">
    <citation type="submission" date="2019-02" db="EMBL/GenBank/DDBJ databases">
        <title>FDA dAtabase for Regulatory Grade micrObial Sequences (FDA-ARGOS): Supporting development and validation of Infectious Disease Dx tests.</title>
        <authorList>
            <person name="Duncan R."/>
            <person name="Fisher C."/>
            <person name="Tallon L."/>
            <person name="Sadzewicz L."/>
            <person name="Sengamalay N."/>
            <person name="Ott S."/>
            <person name="Godinez A."/>
            <person name="Nagaraj S."/>
            <person name="Vavikolanu K."/>
            <person name="Vyas G."/>
            <person name="Nadendla S."/>
            <person name="Aluvathingal J."/>
            <person name="Sichtig H."/>
        </authorList>
    </citation>
    <scope>NUCLEOTIDE SEQUENCE [LARGE SCALE GENOMIC DNA]</scope>
    <source>
        <strain evidence="4">FDAARGOS_360</strain>
    </source>
</reference>
<feature type="compositionally biased region" description="Polar residues" evidence="1">
    <location>
        <begin position="722"/>
        <end position="745"/>
    </location>
</feature>
<feature type="region of interest" description="Disordered" evidence="1">
    <location>
        <begin position="347"/>
        <end position="414"/>
    </location>
</feature>
<feature type="compositionally biased region" description="Polar residues" evidence="1">
    <location>
        <begin position="983"/>
        <end position="992"/>
    </location>
</feature>
<gene>
    <name evidence="3" type="ORF">CGC20_5060</name>
</gene>
<feature type="compositionally biased region" description="Polar residues" evidence="1">
    <location>
        <begin position="354"/>
        <end position="386"/>
    </location>
</feature>
<dbReference type="VEuPathDB" id="TriTrypDB:LdCL_260016800"/>
<feature type="compositionally biased region" description="Basic and acidic residues" evidence="1">
    <location>
        <begin position="1310"/>
        <end position="1327"/>
    </location>
</feature>
<feature type="compositionally biased region" description="Polar residues" evidence="1">
    <location>
        <begin position="1102"/>
        <end position="1113"/>
    </location>
</feature>
<feature type="region of interest" description="Disordered" evidence="1">
    <location>
        <begin position="119"/>
        <end position="161"/>
    </location>
</feature>
<feature type="region of interest" description="Disordered" evidence="1">
    <location>
        <begin position="1068"/>
        <end position="1127"/>
    </location>
</feature>
<dbReference type="VEuPathDB" id="TriTrypDB:LDHU3_26.1400"/>
<feature type="compositionally biased region" description="Low complexity" evidence="1">
    <location>
        <begin position="1037"/>
        <end position="1047"/>
    </location>
</feature>
<feature type="compositionally biased region" description="Low complexity" evidence="1">
    <location>
        <begin position="136"/>
        <end position="147"/>
    </location>
</feature>
<feature type="domain" description="Mitochondrial RNA binding complex 1 subunit" evidence="2">
    <location>
        <begin position="1756"/>
        <end position="2227"/>
    </location>
</feature>
<feature type="compositionally biased region" description="Basic and acidic residues" evidence="1">
    <location>
        <begin position="846"/>
        <end position="855"/>
    </location>
</feature>
<evidence type="ECO:0000259" key="2">
    <source>
        <dbReference type="Pfam" id="PF26179"/>
    </source>
</evidence>
<dbReference type="VEuPathDB" id="TriTrypDB:LDHU3_26.1390"/>
<feature type="region of interest" description="Disordered" evidence="1">
    <location>
        <begin position="952"/>
        <end position="1056"/>
    </location>
</feature>
<dbReference type="CDD" id="cd23738">
    <property type="entry name" value="RESC10"/>
    <property type="match status" value="1"/>
</dbReference>
<feature type="region of interest" description="Disordered" evidence="1">
    <location>
        <begin position="1157"/>
        <end position="1215"/>
    </location>
</feature>
<comment type="caution">
    <text evidence="3">The sequence shown here is derived from an EMBL/GenBank/DDBJ whole genome shotgun (WGS) entry which is preliminary data.</text>
</comment>
<dbReference type="VEuPathDB" id="TriTrypDB:LdCL_260016700"/>
<dbReference type="VEuPathDB" id="TriTrypDB:LdBPK_261110.1"/>